<dbReference type="EMBL" id="AWGB01000007">
    <property type="protein sequence ID" value="ESQ93715.1"/>
    <property type="molecule type" value="Genomic_DNA"/>
</dbReference>
<dbReference type="STRING" id="1121022.GCA_000376105_02074"/>
<organism evidence="3 4">
    <name type="scientific">Asticcacaulis benevestitus DSM 16100 = ATCC BAA-896</name>
    <dbReference type="NCBI Taxonomy" id="1121022"/>
    <lineage>
        <taxon>Bacteria</taxon>
        <taxon>Pseudomonadati</taxon>
        <taxon>Pseudomonadota</taxon>
        <taxon>Alphaproteobacteria</taxon>
        <taxon>Caulobacterales</taxon>
        <taxon>Caulobacteraceae</taxon>
        <taxon>Asticcacaulis</taxon>
    </lineage>
</organism>
<dbReference type="PATRIC" id="fig|1121022.4.peg.1031"/>
<keyword evidence="4" id="KW-1185">Reference proteome</keyword>
<dbReference type="OrthoDB" id="7990385at2"/>
<dbReference type="eggNOG" id="COG4961">
    <property type="taxonomic scope" value="Bacteria"/>
</dbReference>
<keyword evidence="1" id="KW-0472">Membrane</keyword>
<reference evidence="3 4" key="1">
    <citation type="journal article" date="2014" name="Nature">
        <title>Sequential evolution of bacterial morphology by co-option of a developmental regulator.</title>
        <authorList>
            <person name="Jiang C."/>
            <person name="Brown P.J."/>
            <person name="Ducret A."/>
            <person name="Brun Y.V."/>
        </authorList>
    </citation>
    <scope>NUCLEOTIDE SEQUENCE [LARGE SCALE GENOMIC DNA]</scope>
    <source>
        <strain evidence="3 4">DSM 16100</strain>
    </source>
</reference>
<feature type="transmembrane region" description="Helical" evidence="1">
    <location>
        <begin position="21"/>
        <end position="46"/>
    </location>
</feature>
<evidence type="ECO:0000313" key="3">
    <source>
        <dbReference type="EMBL" id="ESQ93715.1"/>
    </source>
</evidence>
<dbReference type="AlphaFoldDB" id="V4Q794"/>
<sequence length="174" mass="19170">MLARLAAFRKWKTDSRGAAALEFALVAGPLIFMICACIELAMIILLSVTLDNATDMASRQIRTGTIPATTTVDDFKDLVCANMALMSGRCKSSLRIDVRKFDSFALVATAPPPVVDGRWSFGETCEIGAGSQIQMARVYYEWPMFTPLLQEAFTSLSNKDIIITSTVIFRNEPF</sequence>
<dbReference type="Proteomes" id="UP000017837">
    <property type="component" value="Unassembled WGS sequence"/>
</dbReference>
<gene>
    <name evidence="3" type="ORF">ABENE_05185</name>
</gene>
<keyword evidence="1" id="KW-0812">Transmembrane</keyword>
<name>V4Q794_9CAUL</name>
<evidence type="ECO:0000256" key="1">
    <source>
        <dbReference type="SAM" id="Phobius"/>
    </source>
</evidence>
<evidence type="ECO:0000259" key="2">
    <source>
        <dbReference type="Pfam" id="PF07811"/>
    </source>
</evidence>
<evidence type="ECO:0000313" key="4">
    <source>
        <dbReference type="Proteomes" id="UP000017837"/>
    </source>
</evidence>
<dbReference type="InterPro" id="IPR012495">
    <property type="entry name" value="TadE-like_dom"/>
</dbReference>
<proteinExistence type="predicted"/>
<comment type="caution">
    <text evidence="3">The sequence shown here is derived from an EMBL/GenBank/DDBJ whole genome shotgun (WGS) entry which is preliminary data.</text>
</comment>
<dbReference type="RefSeq" id="WP_018081738.1">
    <property type="nucleotide sequence ID" value="NZ_AQWM01000007.1"/>
</dbReference>
<accession>V4Q794</accession>
<keyword evidence="1" id="KW-1133">Transmembrane helix</keyword>
<protein>
    <recommendedName>
        <fullName evidence="2">TadE-like domain-containing protein</fullName>
    </recommendedName>
</protein>
<feature type="domain" description="TadE-like" evidence="2">
    <location>
        <begin position="17"/>
        <end position="59"/>
    </location>
</feature>
<dbReference type="Pfam" id="PF07811">
    <property type="entry name" value="TadE"/>
    <property type="match status" value="1"/>
</dbReference>